<protein>
    <submittedName>
        <fullName evidence="2">Uncharacterized protein</fullName>
    </submittedName>
</protein>
<dbReference type="Proteomes" id="UP001501570">
    <property type="component" value="Unassembled WGS sequence"/>
</dbReference>
<comment type="caution">
    <text evidence="2">The sequence shown here is derived from an EMBL/GenBank/DDBJ whole genome shotgun (WGS) entry which is preliminary data.</text>
</comment>
<gene>
    <name evidence="2" type="ORF">GCM10023322_31090</name>
</gene>
<accession>A0ABP9RT11</accession>
<evidence type="ECO:0000256" key="1">
    <source>
        <dbReference type="SAM" id="MobiDB-lite"/>
    </source>
</evidence>
<feature type="compositionally biased region" description="Low complexity" evidence="1">
    <location>
        <begin position="1"/>
        <end position="14"/>
    </location>
</feature>
<evidence type="ECO:0000313" key="3">
    <source>
        <dbReference type="Proteomes" id="UP001501570"/>
    </source>
</evidence>
<evidence type="ECO:0000313" key="2">
    <source>
        <dbReference type="EMBL" id="GAA5185928.1"/>
    </source>
</evidence>
<organism evidence="2 3">
    <name type="scientific">Rugosimonospora acidiphila</name>
    <dbReference type="NCBI Taxonomy" id="556531"/>
    <lineage>
        <taxon>Bacteria</taxon>
        <taxon>Bacillati</taxon>
        <taxon>Actinomycetota</taxon>
        <taxon>Actinomycetes</taxon>
        <taxon>Micromonosporales</taxon>
        <taxon>Micromonosporaceae</taxon>
        <taxon>Rugosimonospora</taxon>
    </lineage>
</organism>
<keyword evidence="3" id="KW-1185">Reference proteome</keyword>
<proteinExistence type="predicted"/>
<dbReference type="EMBL" id="BAABJQ010000007">
    <property type="protein sequence ID" value="GAA5185928.1"/>
    <property type="molecule type" value="Genomic_DNA"/>
</dbReference>
<sequence length="161" mass="18224">MAAMTPAATSPAATPDDRYFRYPPEPARIDPFETTVDEPQYIDTTNSGITYGYLPGSFEDVPDAEYRRLVPTGYTSLMRTQKLAVAREGRLVREWPLVVRRRGDDWWYSHWGGYRVWRLDGGFAPIADPKNDPDSAMAALLSASRPGAALLLYIWVVVDWH</sequence>
<name>A0ABP9RT11_9ACTN</name>
<feature type="region of interest" description="Disordered" evidence="1">
    <location>
        <begin position="1"/>
        <end position="20"/>
    </location>
</feature>
<reference evidence="3" key="1">
    <citation type="journal article" date="2019" name="Int. J. Syst. Evol. Microbiol.">
        <title>The Global Catalogue of Microorganisms (GCM) 10K type strain sequencing project: providing services to taxonomists for standard genome sequencing and annotation.</title>
        <authorList>
            <consortium name="The Broad Institute Genomics Platform"/>
            <consortium name="The Broad Institute Genome Sequencing Center for Infectious Disease"/>
            <person name="Wu L."/>
            <person name="Ma J."/>
        </authorList>
    </citation>
    <scope>NUCLEOTIDE SEQUENCE [LARGE SCALE GENOMIC DNA]</scope>
    <source>
        <strain evidence="3">JCM 18304</strain>
    </source>
</reference>